<accession>A0A2S9PTY1</accession>
<evidence type="ECO:0000313" key="4">
    <source>
        <dbReference type="EMBL" id="PRH77890.1"/>
    </source>
</evidence>
<evidence type="ECO:0000259" key="3">
    <source>
        <dbReference type="PROSITE" id="PS50075"/>
    </source>
</evidence>
<dbReference type="InterPro" id="IPR036736">
    <property type="entry name" value="ACP-like_sf"/>
</dbReference>
<keyword evidence="2" id="KW-0597">Phosphoprotein</keyword>
<dbReference type="InterPro" id="IPR006162">
    <property type="entry name" value="Ppantetheine_attach_site"/>
</dbReference>
<dbReference type="Pfam" id="PF00550">
    <property type="entry name" value="PP-binding"/>
    <property type="match status" value="1"/>
</dbReference>
<dbReference type="RefSeq" id="WP_105869906.1">
    <property type="nucleotide sequence ID" value="NZ_PVLV01000270.1"/>
</dbReference>
<sequence length="83" mass="9038">MDSGFIDLLRRQLKVDAATEIAADSPLRDLGMDSMRSIELLFTIEDTYGITLPDSELNETVFGSPGSLWAAVAAQLPPEQVAR</sequence>
<dbReference type="Gene3D" id="1.10.1200.10">
    <property type="entry name" value="ACP-like"/>
    <property type="match status" value="1"/>
</dbReference>
<comment type="caution">
    <text evidence="4">The sequence shown here is derived from an EMBL/GenBank/DDBJ whole genome shotgun (WGS) entry which is preliminary data.</text>
</comment>
<proteinExistence type="predicted"/>
<name>A0A2S9PTY1_9ACTN</name>
<feature type="domain" description="Carrier" evidence="3">
    <location>
        <begin position="1"/>
        <end position="76"/>
    </location>
</feature>
<dbReference type="AlphaFoldDB" id="A0A2S9PTY1"/>
<evidence type="ECO:0000313" key="5">
    <source>
        <dbReference type="Proteomes" id="UP000239322"/>
    </source>
</evidence>
<dbReference type="PROSITE" id="PS50075">
    <property type="entry name" value="CARRIER"/>
    <property type="match status" value="1"/>
</dbReference>
<dbReference type="InterPro" id="IPR009081">
    <property type="entry name" value="PP-bd_ACP"/>
</dbReference>
<dbReference type="Proteomes" id="UP000239322">
    <property type="component" value="Unassembled WGS sequence"/>
</dbReference>
<gene>
    <name evidence="4" type="ORF">C6N75_17875</name>
</gene>
<reference evidence="4 5" key="1">
    <citation type="submission" date="2018-03" db="EMBL/GenBank/DDBJ databases">
        <title>Novel Streptomyces sp. from soil.</title>
        <authorList>
            <person name="Tan G.Y.A."/>
            <person name="Lee Z.Y."/>
        </authorList>
    </citation>
    <scope>NUCLEOTIDE SEQUENCE [LARGE SCALE GENOMIC DNA]</scope>
    <source>
        <strain evidence="4 5">ST5x</strain>
    </source>
</reference>
<evidence type="ECO:0000256" key="1">
    <source>
        <dbReference type="ARBA" id="ARBA00022450"/>
    </source>
</evidence>
<dbReference type="PROSITE" id="PS00012">
    <property type="entry name" value="PHOSPHOPANTETHEINE"/>
    <property type="match status" value="1"/>
</dbReference>
<evidence type="ECO:0000256" key="2">
    <source>
        <dbReference type="ARBA" id="ARBA00022553"/>
    </source>
</evidence>
<keyword evidence="1" id="KW-0596">Phosphopantetheine</keyword>
<dbReference type="EMBL" id="PVLV01000270">
    <property type="protein sequence ID" value="PRH77890.1"/>
    <property type="molecule type" value="Genomic_DNA"/>
</dbReference>
<dbReference type="SUPFAM" id="SSF47336">
    <property type="entry name" value="ACP-like"/>
    <property type="match status" value="1"/>
</dbReference>
<protein>
    <submittedName>
        <fullName evidence="4">Phosphopantetheine-binding protein</fullName>
    </submittedName>
</protein>
<organism evidence="4 5">
    <name type="scientific">Streptomyces solincola</name>
    <dbReference type="NCBI Taxonomy" id="2100817"/>
    <lineage>
        <taxon>Bacteria</taxon>
        <taxon>Bacillati</taxon>
        <taxon>Actinomycetota</taxon>
        <taxon>Actinomycetes</taxon>
        <taxon>Kitasatosporales</taxon>
        <taxon>Streptomycetaceae</taxon>
        <taxon>Streptomyces</taxon>
    </lineage>
</organism>
<dbReference type="OrthoDB" id="2665189at2"/>
<keyword evidence="5" id="KW-1185">Reference proteome</keyword>